<dbReference type="Proteomes" id="UP000694392">
    <property type="component" value="Unplaced"/>
</dbReference>
<accession>A0A8D0HSR2</accession>
<keyword evidence="5" id="KW-0472">Membrane</keyword>
<name>A0A8D0HSR2_SPHPU</name>
<dbReference type="InterPro" id="IPR051755">
    <property type="entry name" value="Ig-like_CS_Receptor"/>
</dbReference>
<dbReference type="Gene3D" id="2.60.40.10">
    <property type="entry name" value="Immunoglobulins"/>
    <property type="match status" value="3"/>
</dbReference>
<evidence type="ECO:0000256" key="4">
    <source>
        <dbReference type="ARBA" id="ARBA00023319"/>
    </source>
</evidence>
<dbReference type="SMART" id="SM00406">
    <property type="entry name" value="IGv"/>
    <property type="match status" value="1"/>
</dbReference>
<protein>
    <recommendedName>
        <fullName evidence="7">Ig-like domain-containing protein</fullName>
    </recommendedName>
</protein>
<keyword evidence="5" id="KW-0812">Transmembrane</keyword>
<dbReference type="InterPro" id="IPR036179">
    <property type="entry name" value="Ig-like_dom_sf"/>
</dbReference>
<dbReference type="GeneTree" id="ENSGT00960000186656"/>
<dbReference type="InterPro" id="IPR013106">
    <property type="entry name" value="Ig_V-set"/>
</dbReference>
<dbReference type="SMART" id="SM00407">
    <property type="entry name" value="IGc1"/>
    <property type="match status" value="2"/>
</dbReference>
<dbReference type="Ensembl" id="ENSSPUT00000025918.1">
    <property type="protein sequence ID" value="ENSSPUP00000024284.1"/>
    <property type="gene ID" value="ENSSPUG00000018624.1"/>
</dbReference>
<keyword evidence="4" id="KW-0393">Immunoglobulin domain</keyword>
<dbReference type="OMA" id="CITRNES"/>
<dbReference type="InterPro" id="IPR003599">
    <property type="entry name" value="Ig_sub"/>
</dbReference>
<keyword evidence="9" id="KW-1185">Reference proteome</keyword>
<feature type="domain" description="Ig-like" evidence="7">
    <location>
        <begin position="42"/>
        <end position="134"/>
    </location>
</feature>
<reference evidence="8" key="2">
    <citation type="submission" date="2025-09" db="UniProtKB">
        <authorList>
            <consortium name="Ensembl"/>
        </authorList>
    </citation>
    <scope>IDENTIFICATION</scope>
</reference>
<feature type="domain" description="Ig-like" evidence="7">
    <location>
        <begin position="267"/>
        <end position="364"/>
    </location>
</feature>
<dbReference type="SMART" id="SM00409">
    <property type="entry name" value="IG"/>
    <property type="match status" value="3"/>
</dbReference>
<evidence type="ECO:0000256" key="3">
    <source>
        <dbReference type="ARBA" id="ARBA00023180"/>
    </source>
</evidence>
<feature type="transmembrane region" description="Helical" evidence="5">
    <location>
        <begin position="390"/>
        <end position="410"/>
    </location>
</feature>
<reference evidence="8" key="1">
    <citation type="submission" date="2025-08" db="UniProtKB">
        <authorList>
            <consortium name="Ensembl"/>
        </authorList>
    </citation>
    <scope>IDENTIFICATION</scope>
</reference>
<keyword evidence="5" id="KW-1133">Transmembrane helix</keyword>
<evidence type="ECO:0000256" key="6">
    <source>
        <dbReference type="SAM" id="SignalP"/>
    </source>
</evidence>
<keyword evidence="3" id="KW-0325">Glycoprotein</keyword>
<dbReference type="InterPro" id="IPR007110">
    <property type="entry name" value="Ig-like_dom"/>
</dbReference>
<keyword evidence="2" id="KW-1015">Disulfide bond</keyword>
<organism evidence="8 9">
    <name type="scientific">Sphenodon punctatus</name>
    <name type="common">Tuatara</name>
    <name type="synonym">Hatteria punctata</name>
    <dbReference type="NCBI Taxonomy" id="8508"/>
    <lineage>
        <taxon>Eukaryota</taxon>
        <taxon>Metazoa</taxon>
        <taxon>Chordata</taxon>
        <taxon>Craniata</taxon>
        <taxon>Vertebrata</taxon>
        <taxon>Euteleostomi</taxon>
        <taxon>Lepidosauria</taxon>
        <taxon>Sphenodontia</taxon>
        <taxon>Sphenodontidae</taxon>
        <taxon>Sphenodon</taxon>
    </lineage>
</organism>
<proteinExistence type="predicted"/>
<evidence type="ECO:0000313" key="9">
    <source>
        <dbReference type="Proteomes" id="UP000694392"/>
    </source>
</evidence>
<dbReference type="PANTHER" id="PTHR19971">
    <property type="entry name" value="SIGNAL-REGULATORY PROTEIN BETA"/>
    <property type="match status" value="1"/>
</dbReference>
<dbReference type="SUPFAM" id="SSF48726">
    <property type="entry name" value="Immunoglobulin"/>
    <property type="match status" value="3"/>
</dbReference>
<dbReference type="InterPro" id="IPR003597">
    <property type="entry name" value="Ig_C1-set"/>
</dbReference>
<dbReference type="AlphaFoldDB" id="A0A8D0HSR2"/>
<dbReference type="InterPro" id="IPR013783">
    <property type="entry name" value="Ig-like_fold"/>
</dbReference>
<evidence type="ECO:0000256" key="1">
    <source>
        <dbReference type="ARBA" id="ARBA00022729"/>
    </source>
</evidence>
<evidence type="ECO:0000256" key="5">
    <source>
        <dbReference type="SAM" id="Phobius"/>
    </source>
</evidence>
<dbReference type="Pfam" id="PF07686">
    <property type="entry name" value="V-set"/>
    <property type="match status" value="1"/>
</dbReference>
<dbReference type="FunFam" id="2.60.40.10:FF:000295">
    <property type="entry name" value="Tyrosine-protein phosphatase non-receptor type substrate 1"/>
    <property type="match status" value="1"/>
</dbReference>
<feature type="signal peptide" evidence="6">
    <location>
        <begin position="1"/>
        <end position="46"/>
    </location>
</feature>
<evidence type="ECO:0000259" key="7">
    <source>
        <dbReference type="PROSITE" id="PS50835"/>
    </source>
</evidence>
<keyword evidence="1 6" id="KW-0732">Signal</keyword>
<feature type="domain" description="Ig-like" evidence="7">
    <location>
        <begin position="165"/>
        <end position="258"/>
    </location>
</feature>
<dbReference type="Pfam" id="PF07654">
    <property type="entry name" value="C1-set"/>
    <property type="match status" value="2"/>
</dbReference>
<evidence type="ECO:0000256" key="2">
    <source>
        <dbReference type="ARBA" id="ARBA00023157"/>
    </source>
</evidence>
<sequence>MEEMPRAAGLKGLPSSTPMATSTPVSGLLLLFLLLTLLLEPPGAGAQELEVLQSKGPISLLAGETLALNCTVTGVGPSGPVKWFKSKTSGRQLIYATAESQQFPRVTWVNNNINTDFSIRISDIRPEDAGIYYCVKFRKASGSSDPEFKSGPGTTVLVIARPSPPAVTGPPSRAEPGASVNFTCTSEGFSPRDITVHWLRNRNRLGPADTTVLPAQESTSYSMSSTVWMTLAPGDVQSQLTCRIEHSTLPRPLEETVGLSHFLRVPPKLRLETTPLPIRLNAIVKITCRADEFYPNDTSLTWLENGNETELGKPVSLLTQKPDGRYSLTSSLEFNAMEQKNLSRFTCRVVHDSQPPANSSVTLKISNLSESDEDSISSQETSHSLLSSPAFWLGLILEKVLVALFLLYLFMRVQQCKPQP</sequence>
<feature type="chain" id="PRO_5034799201" description="Ig-like domain-containing protein" evidence="6">
    <location>
        <begin position="47"/>
        <end position="420"/>
    </location>
</feature>
<dbReference type="PROSITE" id="PS50835">
    <property type="entry name" value="IG_LIKE"/>
    <property type="match status" value="3"/>
</dbReference>
<evidence type="ECO:0000313" key="8">
    <source>
        <dbReference type="Ensembl" id="ENSSPUP00000024284.1"/>
    </source>
</evidence>